<feature type="region of interest" description="Disordered" evidence="5">
    <location>
        <begin position="114"/>
        <end position="137"/>
    </location>
</feature>
<reference evidence="7 8" key="1">
    <citation type="submission" date="2019-07" db="EMBL/GenBank/DDBJ databases">
        <title>Complete Genome Sequence of Leptotrichia goodfellowii Strain JCM 16774.</title>
        <authorList>
            <person name="Watanabe S."/>
            <person name="Cui L."/>
        </authorList>
    </citation>
    <scope>NUCLEOTIDE SEQUENCE [LARGE SCALE GENOMIC DNA]</scope>
    <source>
        <strain evidence="7 8">JCM16774</strain>
    </source>
</reference>
<sequence>MNKREKKFYERFKSENIDSEQINKAKNMASHLGKVSSKFLLLIKMLNSDLKGEFKIPVIDKLKIIGAIVYVITPTDAIPDILPILGFGDDIAVVTYVLTKLNKIISEYEEFENKKTQDKKKSDGPDFENMRVVNEDD</sequence>
<name>A0A510JBB9_9FUSO</name>
<comment type="subcellular location">
    <subcellularLocation>
        <location evidence="1">Endomembrane system</location>
        <topology evidence="1">Multi-pass membrane protein</topology>
    </subcellularLocation>
</comment>
<feature type="compositionally biased region" description="Basic and acidic residues" evidence="5">
    <location>
        <begin position="114"/>
        <end position="124"/>
    </location>
</feature>
<dbReference type="Pfam" id="PF06803">
    <property type="entry name" value="DUF1232"/>
    <property type="match status" value="1"/>
</dbReference>
<evidence type="ECO:0000256" key="4">
    <source>
        <dbReference type="ARBA" id="ARBA00023136"/>
    </source>
</evidence>
<evidence type="ECO:0000256" key="1">
    <source>
        <dbReference type="ARBA" id="ARBA00004127"/>
    </source>
</evidence>
<keyword evidence="2" id="KW-0812">Transmembrane</keyword>
<dbReference type="STRING" id="714315.GCA_000516535_01413"/>
<accession>A0A510JBB9</accession>
<organism evidence="7 8">
    <name type="scientific">Pseudoleptotrichia goodfellowii</name>
    <dbReference type="NCBI Taxonomy" id="157692"/>
    <lineage>
        <taxon>Bacteria</taxon>
        <taxon>Fusobacteriati</taxon>
        <taxon>Fusobacteriota</taxon>
        <taxon>Fusobacteriia</taxon>
        <taxon>Fusobacteriales</taxon>
        <taxon>Leptotrichiaceae</taxon>
        <taxon>Pseudoleptotrichia</taxon>
    </lineage>
</organism>
<dbReference type="InterPro" id="IPR010652">
    <property type="entry name" value="DUF1232"/>
</dbReference>
<evidence type="ECO:0000256" key="3">
    <source>
        <dbReference type="ARBA" id="ARBA00022989"/>
    </source>
</evidence>
<dbReference type="EMBL" id="AP019822">
    <property type="protein sequence ID" value="BBM36474.1"/>
    <property type="molecule type" value="Genomic_DNA"/>
</dbReference>
<dbReference type="Proteomes" id="UP000321606">
    <property type="component" value="Chromosome"/>
</dbReference>
<evidence type="ECO:0000259" key="6">
    <source>
        <dbReference type="Pfam" id="PF06803"/>
    </source>
</evidence>
<keyword evidence="4" id="KW-0472">Membrane</keyword>
<evidence type="ECO:0000313" key="7">
    <source>
        <dbReference type="EMBL" id="BBM36474.1"/>
    </source>
</evidence>
<dbReference type="AlphaFoldDB" id="A0A510JBB9"/>
<proteinExistence type="predicted"/>
<dbReference type="OrthoDB" id="80945at2"/>
<evidence type="ECO:0000256" key="2">
    <source>
        <dbReference type="ARBA" id="ARBA00022692"/>
    </source>
</evidence>
<dbReference type="RefSeq" id="WP_026737765.1">
    <property type="nucleotide sequence ID" value="NZ_AP019822.1"/>
</dbReference>
<gene>
    <name evidence="7" type="ORF">JCM16774_1406</name>
</gene>
<evidence type="ECO:0000256" key="5">
    <source>
        <dbReference type="SAM" id="MobiDB-lite"/>
    </source>
</evidence>
<keyword evidence="3" id="KW-1133">Transmembrane helix</keyword>
<dbReference type="GO" id="GO:0012505">
    <property type="term" value="C:endomembrane system"/>
    <property type="evidence" value="ECO:0007669"/>
    <property type="project" value="UniProtKB-SubCell"/>
</dbReference>
<protein>
    <recommendedName>
        <fullName evidence="6">DUF1232 domain-containing protein</fullName>
    </recommendedName>
</protein>
<feature type="domain" description="DUF1232" evidence="6">
    <location>
        <begin position="61"/>
        <end position="95"/>
    </location>
</feature>
<evidence type="ECO:0000313" key="8">
    <source>
        <dbReference type="Proteomes" id="UP000321606"/>
    </source>
</evidence>
<dbReference type="KEGG" id="lgo:JCM16774_1406"/>